<dbReference type="Proteomes" id="UP000199520">
    <property type="component" value="Unassembled WGS sequence"/>
</dbReference>
<organism evidence="2 3">
    <name type="scientific">Pelosinus propionicus DSM 13327</name>
    <dbReference type="NCBI Taxonomy" id="1123291"/>
    <lineage>
        <taxon>Bacteria</taxon>
        <taxon>Bacillati</taxon>
        <taxon>Bacillota</taxon>
        <taxon>Negativicutes</taxon>
        <taxon>Selenomonadales</taxon>
        <taxon>Sporomusaceae</taxon>
        <taxon>Pelosinus</taxon>
    </lineage>
</organism>
<keyword evidence="1" id="KW-0812">Transmembrane</keyword>
<reference evidence="3" key="1">
    <citation type="submission" date="2016-10" db="EMBL/GenBank/DDBJ databases">
        <authorList>
            <person name="Varghese N."/>
            <person name="Submissions S."/>
        </authorList>
    </citation>
    <scope>NUCLEOTIDE SEQUENCE [LARGE SCALE GENOMIC DNA]</scope>
    <source>
        <strain evidence="3">DSM 13327</strain>
    </source>
</reference>
<keyword evidence="1" id="KW-1133">Transmembrane helix</keyword>
<proteinExistence type="predicted"/>
<protein>
    <submittedName>
        <fullName evidence="2">Uncharacterized protein</fullName>
    </submittedName>
</protein>
<evidence type="ECO:0000313" key="2">
    <source>
        <dbReference type="EMBL" id="SFL40332.1"/>
    </source>
</evidence>
<accession>A0A1I4HDK8</accession>
<sequence>MEKLTQFKKNAANHRLKVIFVIGVTSIITIILFRPSNIQVSPIVVENNITPNVRNTDKVVMPVGNQNNEQLKRDPFMPPAIRKDNFEAQKENSVTTIFNQETVTDANQALFLKVKERIKLTGIINTDNCHIAVIQSDRKSKAYKLNEFIGIYQLIAIQDDCIILKNRNSQLSISLEPAREKGGTK</sequence>
<dbReference type="RefSeq" id="WP_245754777.1">
    <property type="nucleotide sequence ID" value="NZ_FOTS01000003.1"/>
</dbReference>
<dbReference type="EMBL" id="FOTS01000003">
    <property type="protein sequence ID" value="SFL40332.1"/>
    <property type="molecule type" value="Genomic_DNA"/>
</dbReference>
<evidence type="ECO:0000256" key="1">
    <source>
        <dbReference type="SAM" id="Phobius"/>
    </source>
</evidence>
<dbReference type="Gene3D" id="2.30.30.830">
    <property type="match status" value="1"/>
</dbReference>
<feature type="transmembrane region" description="Helical" evidence="1">
    <location>
        <begin position="16"/>
        <end position="33"/>
    </location>
</feature>
<dbReference type="AlphaFoldDB" id="A0A1I4HDK8"/>
<evidence type="ECO:0000313" key="3">
    <source>
        <dbReference type="Proteomes" id="UP000199520"/>
    </source>
</evidence>
<keyword evidence="1" id="KW-0472">Membrane</keyword>
<gene>
    <name evidence="2" type="ORF">SAMN04490355_1003170</name>
</gene>
<name>A0A1I4HDK8_9FIRM</name>
<keyword evidence="3" id="KW-1185">Reference proteome</keyword>
<dbReference type="STRING" id="1123291.SAMN04490355_1003170"/>